<evidence type="ECO:0000313" key="2">
    <source>
        <dbReference type="Proteomes" id="UP000008204"/>
    </source>
</evidence>
<sequence length="253" mass="28178">MKSLLRWTTTLGLVGSTLLLSWLSQPLKVLALPEADVVKVLEQVPVFAITDKQGSLLVQTGKNNQKITGIFISPSDAQKVFENIKKNQPDLANNLTIQVVPLSEVYKLDNANADKPDRLNFAYVPTQIEVEAAKKLLTTNGEEYKGGVPLYVVRGGKEQGFLTSSLNNEQIIPFFFDKKEVQGSIDQLKKDNPELGSTVKIEVVPLEILMATLKQKDDEMFKKIRIFPSLEAIEFIQKNNSTQPQSQPSQPPK</sequence>
<dbReference type="OrthoDB" id="509198at2"/>
<gene>
    <name evidence="1" type="ordered locus">PCC8801_2916</name>
</gene>
<dbReference type="Gene3D" id="3.40.1350.100">
    <property type="match status" value="2"/>
</dbReference>
<organism evidence="1 2">
    <name type="scientific">Rippkaea orientalis (strain PCC 8801 / RF-1)</name>
    <name type="common">Cyanothece sp. (strain PCC 8801)</name>
    <dbReference type="NCBI Taxonomy" id="41431"/>
    <lineage>
        <taxon>Bacteria</taxon>
        <taxon>Bacillati</taxon>
        <taxon>Cyanobacteriota</taxon>
        <taxon>Cyanophyceae</taxon>
        <taxon>Oscillatoriophycideae</taxon>
        <taxon>Chroococcales</taxon>
        <taxon>Aphanothecaceae</taxon>
        <taxon>Rippkaea</taxon>
        <taxon>Rippkaea orientalis</taxon>
    </lineage>
</organism>
<dbReference type="HOGENOM" id="CLU_073560_0_0_3"/>
<keyword evidence="2" id="KW-1185">Reference proteome</keyword>
<dbReference type="RefSeq" id="WP_012596178.1">
    <property type="nucleotide sequence ID" value="NC_011726.1"/>
</dbReference>
<accession>B7JV60</accession>
<dbReference type="eggNOG" id="ENOG502Z8C3">
    <property type="taxonomic scope" value="Bacteria"/>
</dbReference>
<proteinExistence type="predicted"/>
<dbReference type="Proteomes" id="UP000008204">
    <property type="component" value="Chromosome"/>
</dbReference>
<dbReference type="Pfam" id="PF04278">
    <property type="entry name" value="Tic22"/>
    <property type="match status" value="1"/>
</dbReference>
<dbReference type="PANTHER" id="PTHR33926">
    <property type="entry name" value="PROTEIN TIC 22, CHLOROPLASTIC"/>
    <property type="match status" value="1"/>
</dbReference>
<dbReference type="PANTHER" id="PTHR33926:SF4">
    <property type="entry name" value="PROTEIN TIC 22, CHLOROPLASTIC"/>
    <property type="match status" value="1"/>
</dbReference>
<dbReference type="EMBL" id="CP001287">
    <property type="protein sequence ID" value="ACK66912.1"/>
    <property type="molecule type" value="Genomic_DNA"/>
</dbReference>
<protein>
    <submittedName>
        <fullName evidence="1">Tic22 family protein</fullName>
    </submittedName>
</protein>
<name>B7JV60_RIPO1</name>
<dbReference type="GO" id="GO:0015031">
    <property type="term" value="P:protein transport"/>
    <property type="evidence" value="ECO:0007669"/>
    <property type="project" value="InterPro"/>
</dbReference>
<evidence type="ECO:0000313" key="1">
    <source>
        <dbReference type="EMBL" id="ACK66912.1"/>
    </source>
</evidence>
<dbReference type="KEGG" id="cyp:PCC8801_2916"/>
<reference evidence="2" key="1">
    <citation type="journal article" date="2011" name="MBio">
        <title>Novel metabolic attributes of the genus Cyanothece, comprising a group of unicellular nitrogen-fixing Cyanobacteria.</title>
        <authorList>
            <person name="Bandyopadhyay A."/>
            <person name="Elvitigala T."/>
            <person name="Welsh E."/>
            <person name="Stockel J."/>
            <person name="Liberton M."/>
            <person name="Min H."/>
            <person name="Sherman L.A."/>
            <person name="Pakrasi H.B."/>
        </authorList>
    </citation>
    <scope>NUCLEOTIDE SEQUENCE [LARGE SCALE GENOMIC DNA]</scope>
    <source>
        <strain evidence="2">PCC 8801</strain>
    </source>
</reference>
<dbReference type="STRING" id="41431.PCC8801_2916"/>
<dbReference type="AlphaFoldDB" id="B7JV60"/>
<dbReference type="InterPro" id="IPR007378">
    <property type="entry name" value="Tic22-like"/>
</dbReference>